<dbReference type="EMBL" id="ACOU01000002">
    <property type="protein sequence ID" value="EKX73588.1"/>
    <property type="molecule type" value="Genomic_DNA"/>
</dbReference>
<reference evidence="2 3" key="1">
    <citation type="journal article" date="2012" name="BMC Genomics">
        <title>Comparative genomic analysis and phylogenetic position of Theileria equi.</title>
        <authorList>
            <person name="Kappmeyer L.S."/>
            <person name="Thiagarajan M."/>
            <person name="Herndon D.R."/>
            <person name="Ramsay J.D."/>
            <person name="Caler E."/>
            <person name="Djikeng A."/>
            <person name="Gillespie J.J."/>
            <person name="Lau A.O."/>
            <person name="Roalson E.H."/>
            <person name="Silva J.C."/>
            <person name="Silva M.G."/>
            <person name="Suarez C.E."/>
            <person name="Ueti M.W."/>
            <person name="Nene V.M."/>
            <person name="Mealey R.H."/>
            <person name="Knowles D.P."/>
            <person name="Brayton K.A."/>
        </authorList>
    </citation>
    <scope>NUCLEOTIDE SEQUENCE [LARGE SCALE GENOMIC DNA]</scope>
    <source>
        <strain evidence="2 3">WA</strain>
    </source>
</reference>
<accession>L1LEI5</accession>
<feature type="region of interest" description="Disordered" evidence="1">
    <location>
        <begin position="1"/>
        <end position="189"/>
    </location>
</feature>
<keyword evidence="3" id="KW-1185">Reference proteome</keyword>
<name>L1LEI5_THEEQ</name>
<organism evidence="2 3">
    <name type="scientific">Theileria equi strain WA</name>
    <dbReference type="NCBI Taxonomy" id="1537102"/>
    <lineage>
        <taxon>Eukaryota</taxon>
        <taxon>Sar</taxon>
        <taxon>Alveolata</taxon>
        <taxon>Apicomplexa</taxon>
        <taxon>Aconoidasida</taxon>
        <taxon>Piroplasmida</taxon>
        <taxon>Theileriidae</taxon>
        <taxon>Theileria</taxon>
    </lineage>
</organism>
<proteinExistence type="predicted"/>
<protein>
    <submittedName>
        <fullName evidence="2">Uncharacterized protein</fullName>
    </submittedName>
</protein>
<dbReference type="GeneID" id="15806511"/>
<feature type="compositionally biased region" description="Basic residues" evidence="1">
    <location>
        <begin position="28"/>
        <end position="44"/>
    </location>
</feature>
<feature type="compositionally biased region" description="Basic and acidic residues" evidence="1">
    <location>
        <begin position="168"/>
        <end position="189"/>
    </location>
</feature>
<feature type="compositionally biased region" description="Basic and acidic residues" evidence="1">
    <location>
        <begin position="115"/>
        <end position="136"/>
    </location>
</feature>
<dbReference type="KEGG" id="beq:BEWA_036240"/>
<dbReference type="VEuPathDB" id="PiroplasmaDB:BEWA_036240"/>
<sequence length="300" mass="35982">MTRRSRSSSRRRGDRDRGYRRSPSPYRGHSRHRYRPSSRSRSPPRRWDRPRSERDHFSRHDTKSHNAYYRDRRYSRFSDTHENFRPDHRYSRSYAERPREEAYGDSEFKVPSLDFRSRDRHFPGQEPYRTPRESHYKTPYPKNEPLSSENATQSSHQGRDTTQLPEKNAPKPVDDAPKEEPVVEEKETTWKGFPVPKPFRDNETFYETRPKIKFRDVLAPLYMPKNGPKLKRYKNFQIFSDILEKCNKARAIWRDDIERTIVAGFKVLEEKLKLSRIRSELDPIVNALRIMRKRDIGGGK</sequence>
<feature type="compositionally biased region" description="Basic and acidic residues" evidence="1">
    <location>
        <begin position="45"/>
        <end position="108"/>
    </location>
</feature>
<dbReference type="Proteomes" id="UP000031512">
    <property type="component" value="Unassembled WGS sequence"/>
</dbReference>
<evidence type="ECO:0000256" key="1">
    <source>
        <dbReference type="SAM" id="MobiDB-lite"/>
    </source>
</evidence>
<comment type="caution">
    <text evidence="2">The sequence shown here is derived from an EMBL/GenBank/DDBJ whole genome shotgun (WGS) entry which is preliminary data.</text>
</comment>
<evidence type="ECO:0000313" key="2">
    <source>
        <dbReference type="EMBL" id="EKX73588.1"/>
    </source>
</evidence>
<gene>
    <name evidence="2" type="ORF">BEWA_036240</name>
</gene>
<dbReference type="AlphaFoldDB" id="L1LEI5"/>
<feature type="compositionally biased region" description="Basic residues" evidence="1">
    <location>
        <begin position="1"/>
        <end position="10"/>
    </location>
</feature>
<dbReference type="RefSeq" id="XP_004833040.1">
    <property type="nucleotide sequence ID" value="XM_004832983.1"/>
</dbReference>
<evidence type="ECO:0000313" key="3">
    <source>
        <dbReference type="Proteomes" id="UP000031512"/>
    </source>
</evidence>
<dbReference type="eggNOG" id="ENOG502RWJE">
    <property type="taxonomic scope" value="Eukaryota"/>
</dbReference>
<feature type="compositionally biased region" description="Polar residues" evidence="1">
    <location>
        <begin position="145"/>
        <end position="165"/>
    </location>
</feature>